<evidence type="ECO:0000313" key="1">
    <source>
        <dbReference type="EMBL" id="MBW46177.1"/>
    </source>
</evidence>
<reference evidence="1" key="1">
    <citation type="submission" date="2018-01" db="EMBL/GenBank/DDBJ databases">
        <title>An insight into the sialome of Amazonian anophelines.</title>
        <authorList>
            <person name="Ribeiro J.M."/>
            <person name="Scarpassa V."/>
            <person name="Calvo E."/>
        </authorList>
    </citation>
    <scope>NUCLEOTIDE SEQUENCE</scope>
    <source>
        <tissue evidence="1">Salivary glands</tissue>
    </source>
</reference>
<dbReference type="EMBL" id="GGFK01012856">
    <property type="protein sequence ID" value="MBW46177.1"/>
    <property type="molecule type" value="Transcribed_RNA"/>
</dbReference>
<name>A0A2M4AZG9_9DIPT</name>
<organism evidence="1">
    <name type="scientific">Anopheles triannulatus</name>
    <dbReference type="NCBI Taxonomy" id="58253"/>
    <lineage>
        <taxon>Eukaryota</taxon>
        <taxon>Metazoa</taxon>
        <taxon>Ecdysozoa</taxon>
        <taxon>Arthropoda</taxon>
        <taxon>Hexapoda</taxon>
        <taxon>Insecta</taxon>
        <taxon>Pterygota</taxon>
        <taxon>Neoptera</taxon>
        <taxon>Endopterygota</taxon>
        <taxon>Diptera</taxon>
        <taxon>Nematocera</taxon>
        <taxon>Culicoidea</taxon>
        <taxon>Culicidae</taxon>
        <taxon>Anophelinae</taxon>
        <taxon>Anopheles</taxon>
    </lineage>
</organism>
<protein>
    <submittedName>
        <fullName evidence="1">Uncharacterized protein</fullName>
    </submittedName>
</protein>
<sequence length="158" mass="17248">MALGDQKPSQLYHEMCRVAQNSVSDQLLLDLWAARLPVGVQHIVIANQGATAEKITIADAVLKATRWRPITAVEPVQSAPAHRVEASTRQETSTDVLCQITHGNNLLQQDVSELKANSRRLSRSNSRDSQRSYIVDPALPASQIATCAGTMSNVHARI</sequence>
<dbReference type="AlphaFoldDB" id="A0A2M4AZG9"/>
<proteinExistence type="predicted"/>
<accession>A0A2M4AZG9</accession>